<dbReference type="AlphaFoldDB" id="A0A812G1H4"/>
<protein>
    <submittedName>
        <fullName evidence="1">Uncharacterized protein</fullName>
    </submittedName>
</protein>
<gene>
    <name evidence="1" type="ORF">SNAT2548_LOCUS302</name>
</gene>
<name>A0A812G1H4_9DINO</name>
<accession>A0A812G1H4</accession>
<sequence length="142" mass="15110">MASSLAPTALRMKEASKVGERMALGSSWRPMETSTKANGSRTVPKARESIRMKMAAPTWGSGSRTRRRDGALSDGLMALSMTATSCKGASTAMACTKLPMETSSTRASSTTTAWTERARITSLMGASTWERGRRATCPGRGL</sequence>
<keyword evidence="2" id="KW-1185">Reference proteome</keyword>
<evidence type="ECO:0000313" key="1">
    <source>
        <dbReference type="EMBL" id="CAE6916543.1"/>
    </source>
</evidence>
<proteinExistence type="predicted"/>
<evidence type="ECO:0000313" key="2">
    <source>
        <dbReference type="Proteomes" id="UP000604046"/>
    </source>
</evidence>
<organism evidence="1 2">
    <name type="scientific">Symbiodinium natans</name>
    <dbReference type="NCBI Taxonomy" id="878477"/>
    <lineage>
        <taxon>Eukaryota</taxon>
        <taxon>Sar</taxon>
        <taxon>Alveolata</taxon>
        <taxon>Dinophyceae</taxon>
        <taxon>Suessiales</taxon>
        <taxon>Symbiodiniaceae</taxon>
        <taxon>Symbiodinium</taxon>
    </lineage>
</organism>
<dbReference type="Proteomes" id="UP000604046">
    <property type="component" value="Unassembled WGS sequence"/>
</dbReference>
<dbReference type="EMBL" id="CAJNDS010000013">
    <property type="protein sequence ID" value="CAE6916543.1"/>
    <property type="molecule type" value="Genomic_DNA"/>
</dbReference>
<comment type="caution">
    <text evidence="1">The sequence shown here is derived from an EMBL/GenBank/DDBJ whole genome shotgun (WGS) entry which is preliminary data.</text>
</comment>
<reference evidence="1" key="1">
    <citation type="submission" date="2021-02" db="EMBL/GenBank/DDBJ databases">
        <authorList>
            <person name="Dougan E. K."/>
            <person name="Rhodes N."/>
            <person name="Thang M."/>
            <person name="Chan C."/>
        </authorList>
    </citation>
    <scope>NUCLEOTIDE SEQUENCE</scope>
</reference>